<keyword evidence="2" id="KW-0378">Hydrolase</keyword>
<dbReference type="InterPro" id="IPR027417">
    <property type="entry name" value="P-loop_NTPase"/>
</dbReference>
<dbReference type="SUPFAM" id="SSF52540">
    <property type="entry name" value="P-loop containing nucleoside triphosphate hydrolases"/>
    <property type="match status" value="1"/>
</dbReference>
<keyword evidence="4" id="KW-0067">ATP-binding</keyword>
<dbReference type="RefSeq" id="WP_244408242.1">
    <property type="nucleotide sequence ID" value="NZ_AP025637.1"/>
</dbReference>
<dbReference type="InterPro" id="IPR014017">
    <property type="entry name" value="DNA_helicase_UvrD-like_C"/>
</dbReference>
<accession>A0ABM7Y7N9</accession>
<evidence type="ECO:0000256" key="3">
    <source>
        <dbReference type="ARBA" id="ARBA00022806"/>
    </source>
</evidence>
<protein>
    <recommendedName>
        <fullName evidence="5">UvrD-like helicase C-terminal domain-containing protein</fullName>
    </recommendedName>
</protein>
<evidence type="ECO:0000256" key="1">
    <source>
        <dbReference type="ARBA" id="ARBA00022741"/>
    </source>
</evidence>
<gene>
    <name evidence="6" type="ORF">Rmf_39650</name>
</gene>
<dbReference type="Gene3D" id="3.40.50.300">
    <property type="entry name" value="P-loop containing nucleotide triphosphate hydrolases"/>
    <property type="match status" value="2"/>
</dbReference>
<sequence length="301" mass="32955">MEKQRLVLWSIFEAVGAGLRDRKVVTWAHIFGRLAEQAAVGKSLGYDFVVVDEAQDLSMPEARFLAAMVGSKPDGLFFAGDLGQRIFQQPFSWKSLGIDVRGRSNSLRINYRTSHQIRTQADRLLPGIVSDVDGAQENRRGTVSLFDGPAPVIRLFKDEAAEGATVGAWIAERLREGYAPSEIGILVRSAAQAARARAAVKAAGAKAVEFDEKVKGAVGAVSISQMHLAKGLEFRAVAVIACDDEVLPLQERVEAVTDEADLVEVYETERHLLYVACTRARDRLWVSGVMPESEFLRDVLG</sequence>
<evidence type="ECO:0000313" key="6">
    <source>
        <dbReference type="EMBL" id="BDG74036.1"/>
    </source>
</evidence>
<evidence type="ECO:0000256" key="2">
    <source>
        <dbReference type="ARBA" id="ARBA00022801"/>
    </source>
</evidence>
<name>A0ABM7Y7N9_9PROT</name>
<evidence type="ECO:0000256" key="4">
    <source>
        <dbReference type="ARBA" id="ARBA00022840"/>
    </source>
</evidence>
<keyword evidence="1" id="KW-0547">Nucleotide-binding</keyword>
<keyword evidence="3" id="KW-0347">Helicase</keyword>
<evidence type="ECO:0000259" key="5">
    <source>
        <dbReference type="Pfam" id="PF13361"/>
    </source>
</evidence>
<dbReference type="InterPro" id="IPR000212">
    <property type="entry name" value="DNA_helicase_UvrD/REP"/>
</dbReference>
<keyword evidence="7" id="KW-1185">Reference proteome</keyword>
<dbReference type="PANTHER" id="PTHR11070">
    <property type="entry name" value="UVRD / RECB / PCRA DNA HELICASE FAMILY MEMBER"/>
    <property type="match status" value="1"/>
</dbReference>
<organism evidence="6 7">
    <name type="scientific">Roseomonas fluvialis</name>
    <dbReference type="NCBI Taxonomy" id="1750527"/>
    <lineage>
        <taxon>Bacteria</taxon>
        <taxon>Pseudomonadati</taxon>
        <taxon>Pseudomonadota</taxon>
        <taxon>Alphaproteobacteria</taxon>
        <taxon>Acetobacterales</taxon>
        <taxon>Roseomonadaceae</taxon>
        <taxon>Roseomonas</taxon>
    </lineage>
</organism>
<dbReference type="Proteomes" id="UP000831327">
    <property type="component" value="Chromosome"/>
</dbReference>
<feature type="domain" description="UvrD-like helicase C-terminal" evidence="5">
    <location>
        <begin position="219"/>
        <end position="287"/>
    </location>
</feature>
<reference evidence="6 7" key="1">
    <citation type="journal article" date="2016" name="Microbes Environ.">
        <title>Phylogenetically diverse aerobic anoxygenic phototrophic bacteria isolated from epilithic biofilms in Tama river, Japan.</title>
        <authorList>
            <person name="Hirose S."/>
            <person name="Matsuura K."/>
            <person name="Haruta S."/>
        </authorList>
    </citation>
    <scope>NUCLEOTIDE SEQUENCE [LARGE SCALE GENOMIC DNA]</scope>
    <source>
        <strain evidence="6 7">S08</strain>
    </source>
</reference>
<dbReference type="EMBL" id="AP025637">
    <property type="protein sequence ID" value="BDG74036.1"/>
    <property type="molecule type" value="Genomic_DNA"/>
</dbReference>
<dbReference type="Pfam" id="PF13361">
    <property type="entry name" value="UvrD_C"/>
    <property type="match status" value="1"/>
</dbReference>
<proteinExistence type="predicted"/>
<evidence type="ECO:0000313" key="7">
    <source>
        <dbReference type="Proteomes" id="UP000831327"/>
    </source>
</evidence>
<dbReference type="PANTHER" id="PTHR11070:SF45">
    <property type="entry name" value="DNA 3'-5' HELICASE"/>
    <property type="match status" value="1"/>
</dbReference>